<dbReference type="GO" id="GO:0004930">
    <property type="term" value="F:G protein-coupled receptor activity"/>
    <property type="evidence" value="ECO:0007669"/>
    <property type="project" value="InterPro"/>
</dbReference>
<evidence type="ECO:0000313" key="9">
    <source>
        <dbReference type="Proteomes" id="UP000002320"/>
    </source>
</evidence>
<dbReference type="PROSITE" id="PS50261">
    <property type="entry name" value="G_PROTEIN_RECEP_F2_4"/>
    <property type="match status" value="1"/>
</dbReference>
<dbReference type="EnsemblMetazoa" id="CPIJ016293-RA">
    <property type="protein sequence ID" value="CPIJ016293-PA"/>
    <property type="gene ID" value="CPIJ016293"/>
</dbReference>
<evidence type="ECO:0000256" key="5">
    <source>
        <dbReference type="SAM" id="Phobius"/>
    </source>
</evidence>
<dbReference type="Pfam" id="PF00002">
    <property type="entry name" value="7tm_2"/>
    <property type="match status" value="1"/>
</dbReference>
<keyword evidence="9" id="KW-1185">Reference proteome</keyword>
<reference evidence="7" key="1">
    <citation type="submission" date="2007-03" db="EMBL/GenBank/DDBJ databases">
        <title>Annotation of Culex pipiens quinquefasciatus.</title>
        <authorList>
            <consortium name="The Broad Institute Genome Sequencing Platform"/>
            <person name="Atkinson P.W."/>
            <person name="Hemingway J."/>
            <person name="Christensen B.M."/>
            <person name="Higgs S."/>
            <person name="Kodira C."/>
            <person name="Hannick L."/>
            <person name="Megy K."/>
            <person name="O'Leary S."/>
            <person name="Pearson M."/>
            <person name="Haas B.J."/>
            <person name="Mauceli E."/>
            <person name="Wortman J.R."/>
            <person name="Lee N.H."/>
            <person name="Guigo R."/>
            <person name="Stanke M."/>
            <person name="Alvarado L."/>
            <person name="Amedeo P."/>
            <person name="Antoine C.H."/>
            <person name="Arensburger P."/>
            <person name="Bidwell S.L."/>
            <person name="Crawford M."/>
            <person name="Camaro F."/>
            <person name="Devon K."/>
            <person name="Engels R."/>
            <person name="Hammond M."/>
            <person name="Howarth C."/>
            <person name="Koehrsen M."/>
            <person name="Lawson D."/>
            <person name="Montgomery P."/>
            <person name="Nene V."/>
            <person name="Nusbaum C."/>
            <person name="Puiu D."/>
            <person name="Romero-Severson J."/>
            <person name="Severson D.W."/>
            <person name="Shumway M."/>
            <person name="Sisk P."/>
            <person name="Stolte C."/>
            <person name="Zeng Q."/>
            <person name="Eisenstadt E."/>
            <person name="Fraser-Liggett C."/>
            <person name="Strausberg R."/>
            <person name="Galagan J."/>
            <person name="Birren B."/>
            <person name="Collins F.H."/>
        </authorList>
    </citation>
    <scope>NUCLEOTIDE SEQUENCE [LARGE SCALE GENOMIC DNA]</scope>
    <source>
        <strain evidence="7">JHB</strain>
    </source>
</reference>
<gene>
    <name evidence="8" type="primary">6050393</name>
    <name evidence="7" type="ORF">CpipJ_CPIJ016293</name>
</gene>
<feature type="transmembrane region" description="Helical" evidence="5">
    <location>
        <begin position="123"/>
        <end position="143"/>
    </location>
</feature>
<evidence type="ECO:0000313" key="8">
    <source>
        <dbReference type="EnsemblMetazoa" id="CPIJ016293-PA"/>
    </source>
</evidence>
<dbReference type="OMA" id="CWFLGTT"/>
<keyword evidence="4 5" id="KW-0472">Membrane</keyword>
<feature type="transmembrane region" description="Helical" evidence="5">
    <location>
        <begin position="176"/>
        <end position="200"/>
    </location>
</feature>
<dbReference type="PANTHER" id="PTHR45902">
    <property type="entry name" value="LATROPHILIN RECEPTOR-LIKE PROTEIN A"/>
    <property type="match status" value="1"/>
</dbReference>
<dbReference type="InterPro" id="IPR000832">
    <property type="entry name" value="GPCR_2_secretin-like"/>
</dbReference>
<dbReference type="KEGG" id="cqu:CpipJ_CPIJ016293"/>
<dbReference type="PANTHER" id="PTHR45902:SF2">
    <property type="entry name" value="G-PROTEIN COUPLED RECEPTORS FAMILY 2 PROFILE 2 DOMAIN-CONTAINING PROTEIN"/>
    <property type="match status" value="1"/>
</dbReference>
<dbReference type="VEuPathDB" id="VectorBase:CPIJ016293"/>
<dbReference type="InterPro" id="IPR053231">
    <property type="entry name" value="GPCR_LN-TM7"/>
</dbReference>
<evidence type="ECO:0000259" key="6">
    <source>
        <dbReference type="PROSITE" id="PS50261"/>
    </source>
</evidence>
<proteinExistence type="predicted"/>
<dbReference type="InterPro" id="IPR017981">
    <property type="entry name" value="GPCR_2-like_7TM"/>
</dbReference>
<accession>B0XBJ0</accession>
<dbReference type="InParanoid" id="B0XBJ0"/>
<evidence type="ECO:0000256" key="1">
    <source>
        <dbReference type="ARBA" id="ARBA00004141"/>
    </source>
</evidence>
<evidence type="ECO:0000313" key="7">
    <source>
        <dbReference type="EMBL" id="EDS44302.1"/>
    </source>
</evidence>
<feature type="transmembrane region" description="Helical" evidence="5">
    <location>
        <begin position="70"/>
        <end position="88"/>
    </location>
</feature>
<dbReference type="VEuPathDB" id="VectorBase:CQUJHB016290"/>
<reference evidence="8" key="2">
    <citation type="submission" date="2021-02" db="UniProtKB">
        <authorList>
            <consortium name="EnsemblMetazoa"/>
        </authorList>
    </citation>
    <scope>IDENTIFICATION</scope>
    <source>
        <strain evidence="8">JHB</strain>
    </source>
</reference>
<dbReference type="HOGENOM" id="CLU_1290108_0_0_1"/>
<protein>
    <recommendedName>
        <fullName evidence="6">G-protein coupled receptors family 2 profile 2 domain-containing protein</fullName>
    </recommendedName>
</protein>
<dbReference type="EMBL" id="DS232637">
    <property type="protein sequence ID" value="EDS44302.1"/>
    <property type="molecule type" value="Genomic_DNA"/>
</dbReference>
<dbReference type="Gene3D" id="1.20.1070.10">
    <property type="entry name" value="Rhodopsin 7-helix transmembrane proteins"/>
    <property type="match status" value="1"/>
</dbReference>
<organism>
    <name type="scientific">Culex quinquefasciatus</name>
    <name type="common">Southern house mosquito</name>
    <name type="synonym">Culex pungens</name>
    <dbReference type="NCBI Taxonomy" id="7176"/>
    <lineage>
        <taxon>Eukaryota</taxon>
        <taxon>Metazoa</taxon>
        <taxon>Ecdysozoa</taxon>
        <taxon>Arthropoda</taxon>
        <taxon>Hexapoda</taxon>
        <taxon>Insecta</taxon>
        <taxon>Pterygota</taxon>
        <taxon>Neoptera</taxon>
        <taxon>Endopterygota</taxon>
        <taxon>Diptera</taxon>
        <taxon>Nematocera</taxon>
        <taxon>Culicoidea</taxon>
        <taxon>Culicidae</taxon>
        <taxon>Culicinae</taxon>
        <taxon>Culicini</taxon>
        <taxon>Culex</taxon>
        <taxon>Culex</taxon>
    </lineage>
</organism>
<dbReference type="GO" id="GO:0016020">
    <property type="term" value="C:membrane"/>
    <property type="evidence" value="ECO:0007669"/>
    <property type="project" value="UniProtKB-SubCell"/>
</dbReference>
<comment type="subcellular location">
    <subcellularLocation>
        <location evidence="1">Membrane</location>
        <topology evidence="1">Multi-pass membrane protein</topology>
    </subcellularLocation>
</comment>
<evidence type="ECO:0000256" key="2">
    <source>
        <dbReference type="ARBA" id="ARBA00022692"/>
    </source>
</evidence>
<keyword evidence="3 5" id="KW-1133">Transmembrane helix</keyword>
<dbReference type="OrthoDB" id="6134459at2759"/>
<dbReference type="AlphaFoldDB" id="B0XBJ0"/>
<name>B0XBJ0_CULQU</name>
<evidence type="ECO:0000256" key="4">
    <source>
        <dbReference type="ARBA" id="ARBA00023136"/>
    </source>
</evidence>
<dbReference type="Proteomes" id="UP000002320">
    <property type="component" value="Unassembled WGS sequence"/>
</dbReference>
<keyword evidence="2 5" id="KW-0812">Transmembrane</keyword>
<evidence type="ECO:0000256" key="3">
    <source>
        <dbReference type="ARBA" id="ARBA00022989"/>
    </source>
</evidence>
<dbReference type="eggNOG" id="ENOG502RTJW">
    <property type="taxonomic scope" value="Eukaryota"/>
</dbReference>
<sequence>MKIDFAVTRITNSLPDTELCLSLSLALLFMKLASMCWLCCCCHHALVLFRSNTNLNPNPEPSMGRALAHYSLLSWGFPLLMLGVAAAFKYKERDVKITGAQVIAQIVHDLNADSHCWLMEGPAYVWGFLVPAVVLLFAGFYLACQGGGAVKIAAALQVDSRAKNKMVKKRGLQIGLFFKILIVLSTVVFVGAVASAWNIIELWSVYSIAQGIQM</sequence>
<feature type="domain" description="G-protein coupled receptors family 2 profile 2" evidence="6">
    <location>
        <begin position="1"/>
        <end position="142"/>
    </location>
</feature>
<dbReference type="GO" id="GO:0007166">
    <property type="term" value="P:cell surface receptor signaling pathway"/>
    <property type="evidence" value="ECO:0007669"/>
    <property type="project" value="InterPro"/>
</dbReference>